<dbReference type="EMBL" id="QYTW02000002">
    <property type="protein sequence ID" value="RST61039.1"/>
    <property type="molecule type" value="Genomic_DNA"/>
</dbReference>
<keyword evidence="2" id="KW-0813">Transport</keyword>
<keyword evidence="5 6" id="KW-0472">Membrane</keyword>
<evidence type="ECO:0000256" key="2">
    <source>
        <dbReference type="ARBA" id="ARBA00022448"/>
    </source>
</evidence>
<dbReference type="AlphaFoldDB" id="A0A429XCF8"/>
<dbReference type="GO" id="GO:0022857">
    <property type="term" value="F:transmembrane transporter activity"/>
    <property type="evidence" value="ECO:0007669"/>
    <property type="project" value="InterPro"/>
</dbReference>
<name>A0A429XCF8_SIMTE</name>
<dbReference type="CDD" id="cd17325">
    <property type="entry name" value="MFS_MdtG_SLC18_like"/>
    <property type="match status" value="1"/>
</dbReference>
<keyword evidence="4 6" id="KW-1133">Transmembrane helix</keyword>
<feature type="transmembrane region" description="Helical" evidence="6">
    <location>
        <begin position="48"/>
        <end position="69"/>
    </location>
</feature>
<dbReference type="Proteomes" id="UP000287296">
    <property type="component" value="Unassembled WGS sequence"/>
</dbReference>
<accession>A0A429XCF8</accession>
<sequence length="408" mass="44073">MNFIKQMSTKKRLGLMFATAILFLDMLLYSVIIPLTPYYEENFNASPTLIGVLFSSYSITLLIFTTYFGKLTDRIGRKKPIVIGLIGLTLSTIVFAHPINFEMLIIARGLQGIASAATWTASLALLADMFVKKERAFAMGIAMTSMSAGTLLGAPIGGFLIEFGGYATPFYTISVLLIIVMILAAIYLQDEQRATVQVPKRVVDLLKQREVVWILTIMVVGEGILTMLEPILPIYLSGTFTGNSFFIGLMFGVITLTYGIMAPISGFLINKYTPSRVVLVGLLFAGLVLPFVVIAKSTLQMVIALLLLGASIGLAVSPTLTMLGNTQKEGEQNSYGALYSLFNIFFAGAAIIGPLVGGVLTDVFTSKVTILIASGAVILSTYGLSLTRKKSMGNQEGMPAIETVQRMD</sequence>
<feature type="transmembrane region" description="Helical" evidence="6">
    <location>
        <begin position="368"/>
        <end position="386"/>
    </location>
</feature>
<feature type="domain" description="Major facilitator superfamily (MFS) profile" evidence="7">
    <location>
        <begin position="14"/>
        <end position="392"/>
    </location>
</feature>
<evidence type="ECO:0000256" key="3">
    <source>
        <dbReference type="ARBA" id="ARBA00022692"/>
    </source>
</evidence>
<proteinExistence type="predicted"/>
<evidence type="ECO:0000313" key="11">
    <source>
        <dbReference type="Proteomes" id="UP000680670"/>
    </source>
</evidence>
<dbReference type="PROSITE" id="PS50850">
    <property type="entry name" value="MFS"/>
    <property type="match status" value="1"/>
</dbReference>
<dbReference type="Gene3D" id="1.20.1250.20">
    <property type="entry name" value="MFS general substrate transporter like domains"/>
    <property type="match status" value="2"/>
</dbReference>
<dbReference type="InterPro" id="IPR020846">
    <property type="entry name" value="MFS_dom"/>
</dbReference>
<dbReference type="GO" id="GO:0005886">
    <property type="term" value="C:plasma membrane"/>
    <property type="evidence" value="ECO:0007669"/>
    <property type="project" value="UniProtKB-SubCell"/>
</dbReference>
<dbReference type="EMBL" id="BORJ01000010">
    <property type="protein sequence ID" value="GIN97679.1"/>
    <property type="molecule type" value="Genomic_DNA"/>
</dbReference>
<evidence type="ECO:0000256" key="4">
    <source>
        <dbReference type="ARBA" id="ARBA00022989"/>
    </source>
</evidence>
<evidence type="ECO:0000313" key="10">
    <source>
        <dbReference type="Proteomes" id="UP000287296"/>
    </source>
</evidence>
<dbReference type="InterPro" id="IPR011701">
    <property type="entry name" value="MFS"/>
</dbReference>
<gene>
    <name evidence="9" type="ORF">D5F11_003005</name>
    <name evidence="8" type="ORF">J6TS1_35490</name>
</gene>
<reference evidence="9 10" key="1">
    <citation type="submission" date="2018-12" db="EMBL/GenBank/DDBJ databases">
        <authorList>
            <person name="Sun L."/>
            <person name="Chen Z."/>
        </authorList>
    </citation>
    <scope>NUCLEOTIDE SEQUENCE [LARGE SCALE GENOMIC DNA]</scope>
    <source>
        <strain evidence="9 10">LMG 29736</strain>
    </source>
</reference>
<protein>
    <submittedName>
        <fullName evidence="9">MFS transporter</fullName>
    </submittedName>
    <submittedName>
        <fullName evidence="8">Multidrug resistance protein</fullName>
    </submittedName>
</protein>
<dbReference type="PANTHER" id="PTHR23506:SF23">
    <property type="entry name" value="GH10249P"/>
    <property type="match status" value="1"/>
</dbReference>
<feature type="transmembrane region" description="Helical" evidence="6">
    <location>
        <begin position="105"/>
        <end position="126"/>
    </location>
</feature>
<feature type="transmembrane region" description="Helical" evidence="6">
    <location>
        <begin position="12"/>
        <end position="36"/>
    </location>
</feature>
<comment type="caution">
    <text evidence="9">The sequence shown here is derived from an EMBL/GenBank/DDBJ whole genome shotgun (WGS) entry which is preliminary data.</text>
</comment>
<feature type="transmembrane region" description="Helical" evidence="6">
    <location>
        <begin position="211"/>
        <end position="232"/>
    </location>
</feature>
<dbReference type="Pfam" id="PF07690">
    <property type="entry name" value="MFS_1"/>
    <property type="match status" value="1"/>
</dbReference>
<dbReference type="OrthoDB" id="9793283at2"/>
<comment type="subcellular location">
    <subcellularLocation>
        <location evidence="1">Cell membrane</location>
        <topology evidence="1">Multi-pass membrane protein</topology>
    </subcellularLocation>
</comment>
<evidence type="ECO:0000313" key="9">
    <source>
        <dbReference type="EMBL" id="RST61039.1"/>
    </source>
</evidence>
<feature type="transmembrane region" description="Helical" evidence="6">
    <location>
        <begin position="138"/>
        <end position="161"/>
    </location>
</feature>
<dbReference type="PANTHER" id="PTHR23506">
    <property type="entry name" value="GH10249P"/>
    <property type="match status" value="1"/>
</dbReference>
<dbReference type="RefSeq" id="WP_120114778.1">
    <property type="nucleotide sequence ID" value="NZ_BORI01000005.1"/>
</dbReference>
<dbReference type="Proteomes" id="UP000680670">
    <property type="component" value="Unassembled WGS sequence"/>
</dbReference>
<feature type="transmembrane region" description="Helical" evidence="6">
    <location>
        <begin position="277"/>
        <end position="295"/>
    </location>
</feature>
<keyword evidence="3 6" id="KW-0812">Transmembrane</keyword>
<feature type="transmembrane region" description="Helical" evidence="6">
    <location>
        <begin position="335"/>
        <end position="356"/>
    </location>
</feature>
<feature type="transmembrane region" description="Helical" evidence="6">
    <location>
        <begin position="167"/>
        <end position="190"/>
    </location>
</feature>
<evidence type="ECO:0000256" key="6">
    <source>
        <dbReference type="SAM" id="Phobius"/>
    </source>
</evidence>
<dbReference type="InterPro" id="IPR036259">
    <property type="entry name" value="MFS_trans_sf"/>
</dbReference>
<feature type="transmembrane region" description="Helical" evidence="6">
    <location>
        <begin position="244"/>
        <end position="270"/>
    </location>
</feature>
<keyword evidence="11" id="KW-1185">Reference proteome</keyword>
<dbReference type="InterPro" id="IPR050930">
    <property type="entry name" value="MFS_Vesicular_Transporter"/>
</dbReference>
<evidence type="ECO:0000259" key="7">
    <source>
        <dbReference type="PROSITE" id="PS50850"/>
    </source>
</evidence>
<dbReference type="SUPFAM" id="SSF103473">
    <property type="entry name" value="MFS general substrate transporter"/>
    <property type="match status" value="1"/>
</dbReference>
<evidence type="ECO:0000256" key="1">
    <source>
        <dbReference type="ARBA" id="ARBA00004651"/>
    </source>
</evidence>
<reference evidence="8 11" key="2">
    <citation type="submission" date="2021-03" db="EMBL/GenBank/DDBJ databases">
        <title>Antimicrobial resistance genes in bacteria isolated from Japanese honey, and their potential for conferring macrolide and lincosamide resistance in the American foulbrood pathogen Paenibacillus larvae.</title>
        <authorList>
            <person name="Okamoto M."/>
            <person name="Kumagai M."/>
            <person name="Kanamori H."/>
            <person name="Takamatsu D."/>
        </authorList>
    </citation>
    <scope>NUCLEOTIDE SEQUENCE [LARGE SCALE GENOMIC DNA]</scope>
    <source>
        <strain evidence="8 11">J6TS1</strain>
    </source>
</reference>
<evidence type="ECO:0000313" key="8">
    <source>
        <dbReference type="EMBL" id="GIN97679.1"/>
    </source>
</evidence>
<feature type="transmembrane region" description="Helical" evidence="6">
    <location>
        <begin position="81"/>
        <end position="99"/>
    </location>
</feature>
<evidence type="ECO:0000256" key="5">
    <source>
        <dbReference type="ARBA" id="ARBA00023136"/>
    </source>
</evidence>
<organism evidence="9 10">
    <name type="scientific">Siminovitchia terrae</name>
    <name type="common">Bacillus terrae</name>
    <dbReference type="NCBI Taxonomy" id="1914933"/>
    <lineage>
        <taxon>Bacteria</taxon>
        <taxon>Bacillati</taxon>
        <taxon>Bacillota</taxon>
        <taxon>Bacilli</taxon>
        <taxon>Bacillales</taxon>
        <taxon>Bacillaceae</taxon>
        <taxon>Siminovitchia</taxon>
    </lineage>
</organism>
<feature type="transmembrane region" description="Helical" evidence="6">
    <location>
        <begin position="301"/>
        <end position="323"/>
    </location>
</feature>